<dbReference type="OrthoDB" id="37886at2759"/>
<dbReference type="InterPro" id="IPR037104">
    <property type="entry name" value="Annexin_sf"/>
</dbReference>
<comment type="similarity">
    <text evidence="1">Belongs to the annexin family.</text>
</comment>
<feature type="non-terminal residue" evidence="4">
    <location>
        <position position="1"/>
    </location>
</feature>
<keyword evidence="3" id="KW-0041">Annexin</keyword>
<dbReference type="GO" id="GO:0005544">
    <property type="term" value="F:calcium-dependent phospholipid binding"/>
    <property type="evidence" value="ECO:0007669"/>
    <property type="project" value="InterPro"/>
</dbReference>
<evidence type="ECO:0000256" key="2">
    <source>
        <dbReference type="ARBA" id="ARBA00022737"/>
    </source>
</evidence>
<gene>
    <name evidence="4" type="ORF">H1R20_g10088</name>
</gene>
<dbReference type="InterPro" id="IPR018502">
    <property type="entry name" value="Annexin_repeat"/>
</dbReference>
<evidence type="ECO:0000313" key="4">
    <source>
        <dbReference type="EMBL" id="KAJ2926985.1"/>
    </source>
</evidence>
<dbReference type="AlphaFoldDB" id="A0A9W8J2F7"/>
<dbReference type="GO" id="GO:0001786">
    <property type="term" value="F:phosphatidylserine binding"/>
    <property type="evidence" value="ECO:0007669"/>
    <property type="project" value="TreeGrafter"/>
</dbReference>
<dbReference type="PANTHER" id="PTHR10502:SF102">
    <property type="entry name" value="ANNEXIN B11"/>
    <property type="match status" value="1"/>
</dbReference>
<dbReference type="PANTHER" id="PTHR10502">
    <property type="entry name" value="ANNEXIN"/>
    <property type="match status" value="1"/>
</dbReference>
<evidence type="ECO:0000313" key="5">
    <source>
        <dbReference type="Proteomes" id="UP001140091"/>
    </source>
</evidence>
<evidence type="ECO:0008006" key="6">
    <source>
        <dbReference type="Google" id="ProtNLM"/>
    </source>
</evidence>
<dbReference type="GO" id="GO:0012506">
    <property type="term" value="C:vesicle membrane"/>
    <property type="evidence" value="ECO:0007669"/>
    <property type="project" value="TreeGrafter"/>
</dbReference>
<dbReference type="Proteomes" id="UP001140091">
    <property type="component" value="Unassembled WGS sequence"/>
</dbReference>
<sequence length="334" mass="37484">MVKYLGALIVDPASPAGKPGQRTVPGYDPKAHYDQWMDKDAFIIDEARMLLSMTLAQRDALRDYITKTSGDKIEDILGGESKEGRAIDGIFLGPLDYDVVLAKNLVGKGEMLLIELTLHRPSDELQILSEGYKNMFGDDLAEDILTDDTISLRVRRLCAKAIQVQRPPDNISVISSLVSQDVESLVKAEDTGDDRPYFEIFVERPYPHIAAVIAEFEHKHKKLKKAVKNTLGTKDGMSDAILYMIQGIKPKKGHDGSIWRDAKLLEATMKGWGTRDGDLMYRLTRASWDPRRLHAIKEAYEKKYGTTLAKRIKSDTSGGYKDILMLILHTSYPT</sequence>
<dbReference type="GO" id="GO:0005509">
    <property type="term" value="F:calcium ion binding"/>
    <property type="evidence" value="ECO:0007669"/>
    <property type="project" value="InterPro"/>
</dbReference>
<dbReference type="SUPFAM" id="SSF47874">
    <property type="entry name" value="Annexin"/>
    <property type="match status" value="1"/>
</dbReference>
<keyword evidence="5" id="KW-1185">Reference proteome</keyword>
<dbReference type="PROSITE" id="PS51897">
    <property type="entry name" value="ANNEXIN_2"/>
    <property type="match status" value="1"/>
</dbReference>
<dbReference type="GO" id="GO:0005634">
    <property type="term" value="C:nucleus"/>
    <property type="evidence" value="ECO:0007669"/>
    <property type="project" value="TreeGrafter"/>
</dbReference>
<dbReference type="GO" id="GO:0005886">
    <property type="term" value="C:plasma membrane"/>
    <property type="evidence" value="ECO:0007669"/>
    <property type="project" value="TreeGrafter"/>
</dbReference>
<dbReference type="SMART" id="SM00335">
    <property type="entry name" value="ANX"/>
    <property type="match status" value="1"/>
</dbReference>
<comment type="caution">
    <text evidence="4">The sequence shown here is derived from an EMBL/GenBank/DDBJ whole genome shotgun (WGS) entry which is preliminary data.</text>
</comment>
<accession>A0A9W8J2F7</accession>
<evidence type="ECO:0000256" key="3">
    <source>
        <dbReference type="ARBA" id="ARBA00023216"/>
    </source>
</evidence>
<proteinExistence type="inferred from homology"/>
<dbReference type="EMBL" id="JANBPK010001040">
    <property type="protein sequence ID" value="KAJ2926985.1"/>
    <property type="molecule type" value="Genomic_DNA"/>
</dbReference>
<keyword evidence="2" id="KW-0677">Repeat</keyword>
<name>A0A9W8J2F7_9AGAR</name>
<dbReference type="Gene3D" id="1.10.220.10">
    <property type="entry name" value="Annexin"/>
    <property type="match status" value="1"/>
</dbReference>
<dbReference type="GO" id="GO:0005737">
    <property type="term" value="C:cytoplasm"/>
    <property type="evidence" value="ECO:0007669"/>
    <property type="project" value="TreeGrafter"/>
</dbReference>
<protein>
    <recommendedName>
        <fullName evidence="6">Annexin</fullName>
    </recommendedName>
</protein>
<reference evidence="4" key="1">
    <citation type="submission" date="2022-06" db="EMBL/GenBank/DDBJ databases">
        <title>Genome Sequence of Candolleomyces eurysporus.</title>
        <authorList>
            <person name="Buettner E."/>
        </authorList>
    </citation>
    <scope>NUCLEOTIDE SEQUENCE</scope>
    <source>
        <strain evidence="4">VTCC 930004</strain>
    </source>
</reference>
<organism evidence="4 5">
    <name type="scientific">Candolleomyces eurysporus</name>
    <dbReference type="NCBI Taxonomy" id="2828524"/>
    <lineage>
        <taxon>Eukaryota</taxon>
        <taxon>Fungi</taxon>
        <taxon>Dikarya</taxon>
        <taxon>Basidiomycota</taxon>
        <taxon>Agaricomycotina</taxon>
        <taxon>Agaricomycetes</taxon>
        <taxon>Agaricomycetidae</taxon>
        <taxon>Agaricales</taxon>
        <taxon>Agaricineae</taxon>
        <taxon>Psathyrellaceae</taxon>
        <taxon>Candolleomyces</taxon>
    </lineage>
</organism>
<evidence type="ECO:0000256" key="1">
    <source>
        <dbReference type="ARBA" id="ARBA00007831"/>
    </source>
</evidence>
<dbReference type="Pfam" id="PF00191">
    <property type="entry name" value="Annexin"/>
    <property type="match status" value="1"/>
</dbReference>